<dbReference type="Proteomes" id="UP000322084">
    <property type="component" value="Unassembled WGS sequence"/>
</dbReference>
<name>A0A5A7MLS8_9PROT</name>
<evidence type="ECO:0000313" key="2">
    <source>
        <dbReference type="EMBL" id="GER01089.1"/>
    </source>
</evidence>
<comment type="caution">
    <text evidence="1">The sequence shown here is derived from an EMBL/GenBank/DDBJ whole genome shotgun (WGS) entry which is preliminary data.</text>
</comment>
<sequence>MLIEIPVVAVKTLSARTDEEMYYAMKALANSMGTAPSTIIRLAVARLLDPARLAKPSIFEELKNFAR</sequence>
<protein>
    <recommendedName>
        <fullName evidence="5">Ribbon-helix-helix protein CopG domain-containing protein</fullName>
    </recommendedName>
</protein>
<organism evidence="1 3">
    <name type="scientific">Iodidimonas gelatinilytica</name>
    <dbReference type="NCBI Taxonomy" id="1236966"/>
    <lineage>
        <taxon>Bacteria</taxon>
        <taxon>Pseudomonadati</taxon>
        <taxon>Pseudomonadota</taxon>
        <taxon>Alphaproteobacteria</taxon>
        <taxon>Iodidimonadales</taxon>
        <taxon>Iodidimonadaceae</taxon>
        <taxon>Iodidimonas</taxon>
    </lineage>
</organism>
<accession>A0A5A7MLS8</accession>
<proteinExistence type="predicted"/>
<evidence type="ECO:0008006" key="5">
    <source>
        <dbReference type="Google" id="ProtNLM"/>
    </source>
</evidence>
<evidence type="ECO:0000313" key="3">
    <source>
        <dbReference type="Proteomes" id="UP000322084"/>
    </source>
</evidence>
<dbReference type="EMBL" id="BKCM01000008">
    <property type="protein sequence ID" value="GER01089.1"/>
    <property type="molecule type" value="Genomic_DNA"/>
</dbReference>
<dbReference type="Proteomes" id="UP000325187">
    <property type="component" value="Unassembled WGS sequence"/>
</dbReference>
<dbReference type="EMBL" id="BKCL01000001">
    <property type="protein sequence ID" value="GEQ96910.1"/>
    <property type="molecule type" value="Genomic_DNA"/>
</dbReference>
<evidence type="ECO:0000313" key="1">
    <source>
        <dbReference type="EMBL" id="GEQ96910.1"/>
    </source>
</evidence>
<dbReference type="RefSeq" id="WP_149999479.1">
    <property type="nucleotide sequence ID" value="NZ_BKCL01000001.1"/>
</dbReference>
<reference evidence="3 4" key="1">
    <citation type="submission" date="2019-09" db="EMBL/GenBank/DDBJ databases">
        <title>NBRP : Genome information of microbial organism related human and environment.</title>
        <authorList>
            <person name="Hattori M."/>
            <person name="Oshima K."/>
            <person name="Inaba H."/>
            <person name="Suda W."/>
            <person name="Sakamoto M."/>
            <person name="Iino T."/>
            <person name="Kitahara M."/>
            <person name="Oshida Y."/>
            <person name="Iida T."/>
            <person name="Kudo T."/>
            <person name="Itoh T."/>
            <person name="Ohkuma M."/>
        </authorList>
    </citation>
    <scope>NUCLEOTIDE SEQUENCE [LARGE SCALE GENOMIC DNA]</scope>
    <source>
        <strain evidence="1 3">Hi-2</strain>
        <strain evidence="2 4">Mie-1</strain>
    </source>
</reference>
<gene>
    <name evidence="1" type="ORF">JCM17844_05470</name>
    <name evidence="2" type="ORF">JCM17845_17120</name>
</gene>
<keyword evidence="4" id="KW-1185">Reference proteome</keyword>
<dbReference type="AlphaFoldDB" id="A0A5A7MLS8"/>
<accession>A0A5A7N1Q9</accession>
<evidence type="ECO:0000313" key="4">
    <source>
        <dbReference type="Proteomes" id="UP000325187"/>
    </source>
</evidence>